<dbReference type="PhylomeDB" id="B3RS34"/>
<dbReference type="Gene3D" id="3.30.70.330">
    <property type="match status" value="1"/>
</dbReference>
<feature type="domain" description="RRM" evidence="17">
    <location>
        <begin position="43"/>
        <end position="135"/>
    </location>
</feature>
<dbReference type="SUPFAM" id="SSF54928">
    <property type="entry name" value="RNA-binding domain, RBD"/>
    <property type="match status" value="1"/>
</dbReference>
<keyword evidence="16" id="KW-0694">RNA-binding</keyword>
<evidence type="ECO:0000313" key="19">
    <source>
        <dbReference type="Proteomes" id="UP000009022"/>
    </source>
</evidence>
<dbReference type="RefSeq" id="XP_002110980.1">
    <property type="nucleotide sequence ID" value="XM_002110944.1"/>
</dbReference>
<comment type="catalytic activity">
    <reaction evidence="15">
        <text>RNA(n) + UTP = RNA(n)-3'-uridine ribonucleotide + diphosphate</text>
        <dbReference type="Rhea" id="RHEA:14785"/>
        <dbReference type="Rhea" id="RHEA-COMP:14527"/>
        <dbReference type="Rhea" id="RHEA-COMP:17348"/>
        <dbReference type="ChEBI" id="CHEBI:33019"/>
        <dbReference type="ChEBI" id="CHEBI:46398"/>
        <dbReference type="ChEBI" id="CHEBI:140395"/>
        <dbReference type="ChEBI" id="CHEBI:173116"/>
        <dbReference type="EC" id="2.7.7.52"/>
    </reaction>
</comment>
<evidence type="ECO:0000256" key="13">
    <source>
        <dbReference type="ARBA" id="ARBA00045789"/>
    </source>
</evidence>
<dbReference type="GO" id="GO:0005524">
    <property type="term" value="F:ATP binding"/>
    <property type="evidence" value="ECO:0007669"/>
    <property type="project" value="UniProtKB-KW"/>
</dbReference>
<dbReference type="CDD" id="cd05402">
    <property type="entry name" value="NT_PAP_TUTase"/>
    <property type="match status" value="1"/>
</dbReference>
<keyword evidence="19" id="KW-1185">Reference proteome</keyword>
<dbReference type="InterPro" id="IPR012677">
    <property type="entry name" value="Nucleotide-bd_a/b_plait_sf"/>
</dbReference>
<dbReference type="SUPFAM" id="SSF57667">
    <property type="entry name" value="beta-beta-alpha zinc fingers"/>
    <property type="match status" value="1"/>
</dbReference>
<name>B3RS34_TRIAD</name>
<evidence type="ECO:0000256" key="8">
    <source>
        <dbReference type="ARBA" id="ARBA00022741"/>
    </source>
</evidence>
<dbReference type="CTD" id="6752193"/>
<keyword evidence="7" id="KW-0479">Metal-binding</keyword>
<dbReference type="InParanoid" id="B3RS34"/>
<evidence type="ECO:0000256" key="10">
    <source>
        <dbReference type="ARBA" id="ARBA00022842"/>
    </source>
</evidence>
<accession>B3RS34</accession>
<keyword evidence="8" id="KW-0547">Nucleotide-binding</keyword>
<dbReference type="GeneID" id="6752193"/>
<evidence type="ECO:0000256" key="9">
    <source>
        <dbReference type="ARBA" id="ARBA00022840"/>
    </source>
</evidence>
<protein>
    <recommendedName>
        <fullName evidence="4">Speckle targeted PIP5K1A-regulated poly(A) polymerase</fullName>
        <ecNumber evidence="3">2.7.7.52</ecNumber>
    </recommendedName>
    <alternativeName>
        <fullName evidence="11">RNA-binding motif protein 21</fullName>
    </alternativeName>
    <alternativeName>
        <fullName evidence="12">U6 snRNA-specific terminal uridylyltransferase 1</fullName>
    </alternativeName>
</protein>
<evidence type="ECO:0000256" key="1">
    <source>
        <dbReference type="ARBA" id="ARBA00001936"/>
    </source>
</evidence>
<dbReference type="PROSITE" id="PS50102">
    <property type="entry name" value="RRM"/>
    <property type="match status" value="1"/>
</dbReference>
<dbReference type="AlphaFoldDB" id="B3RS34"/>
<dbReference type="Gene3D" id="3.30.160.60">
    <property type="entry name" value="Classic Zinc Finger"/>
    <property type="match status" value="1"/>
</dbReference>
<dbReference type="EC" id="2.7.7.52" evidence="3"/>
<comment type="subunit">
    <text evidence="14">Associates with the cleavage and polyadenylation specificity factor (CPSF) complex. Interacts with CPSF1 and CPSF3; the interaction is direct. Interacts with PIP5K1A.</text>
</comment>
<dbReference type="CDD" id="cd00590">
    <property type="entry name" value="RRM_SF"/>
    <property type="match status" value="1"/>
</dbReference>
<evidence type="ECO:0000256" key="15">
    <source>
        <dbReference type="ARBA" id="ARBA00049105"/>
    </source>
</evidence>
<comment type="cofactor">
    <cofactor evidence="2">
        <name>Mg(2+)</name>
        <dbReference type="ChEBI" id="CHEBI:18420"/>
    </cofactor>
</comment>
<comment type="cofactor">
    <cofactor evidence="1">
        <name>Mn(2+)</name>
        <dbReference type="ChEBI" id="CHEBI:29035"/>
    </cofactor>
</comment>
<dbReference type="Pfam" id="PF12874">
    <property type="entry name" value="zf-met"/>
    <property type="match status" value="1"/>
</dbReference>
<evidence type="ECO:0000256" key="11">
    <source>
        <dbReference type="ARBA" id="ARBA00030790"/>
    </source>
</evidence>
<dbReference type="SUPFAM" id="SSF81301">
    <property type="entry name" value="Nucleotidyltransferase"/>
    <property type="match status" value="1"/>
</dbReference>
<evidence type="ECO:0000256" key="6">
    <source>
        <dbReference type="ARBA" id="ARBA00022695"/>
    </source>
</evidence>
<dbReference type="Pfam" id="PF22600">
    <property type="entry name" value="MTPAP-like_central"/>
    <property type="match status" value="1"/>
</dbReference>
<dbReference type="InterPro" id="IPR035979">
    <property type="entry name" value="RBD_domain_sf"/>
</dbReference>
<keyword evidence="10" id="KW-0460">Magnesium</keyword>
<dbReference type="EMBL" id="DS985243">
    <property type="protein sequence ID" value="EDV26984.1"/>
    <property type="molecule type" value="Genomic_DNA"/>
</dbReference>
<keyword evidence="9" id="KW-0067">ATP-binding</keyword>
<organism evidence="18 19">
    <name type="scientific">Trichoplax adhaerens</name>
    <name type="common">Trichoplax reptans</name>
    <dbReference type="NCBI Taxonomy" id="10228"/>
    <lineage>
        <taxon>Eukaryota</taxon>
        <taxon>Metazoa</taxon>
        <taxon>Placozoa</taxon>
        <taxon>Uniplacotomia</taxon>
        <taxon>Trichoplacea</taxon>
        <taxon>Trichoplacidae</taxon>
        <taxon>Trichoplax</taxon>
    </lineage>
</organism>
<dbReference type="InterPro" id="IPR054708">
    <property type="entry name" value="MTPAP-like_central"/>
</dbReference>
<evidence type="ECO:0000256" key="3">
    <source>
        <dbReference type="ARBA" id="ARBA00012472"/>
    </source>
</evidence>
<dbReference type="InterPro" id="IPR036236">
    <property type="entry name" value="Znf_C2H2_sf"/>
</dbReference>
<dbReference type="GO" id="GO:1990817">
    <property type="term" value="F:poly(A) RNA polymerase activity"/>
    <property type="evidence" value="ECO:0000318"/>
    <property type="project" value="GO_Central"/>
</dbReference>
<evidence type="ECO:0000256" key="2">
    <source>
        <dbReference type="ARBA" id="ARBA00001946"/>
    </source>
</evidence>
<dbReference type="InterPro" id="IPR013087">
    <property type="entry name" value="Znf_C2H2_type"/>
</dbReference>
<reference evidence="18 19" key="1">
    <citation type="journal article" date="2008" name="Nature">
        <title>The Trichoplax genome and the nature of placozoans.</title>
        <authorList>
            <person name="Srivastava M."/>
            <person name="Begovic E."/>
            <person name="Chapman J."/>
            <person name="Putnam N.H."/>
            <person name="Hellsten U."/>
            <person name="Kawashima T."/>
            <person name="Kuo A."/>
            <person name="Mitros T."/>
            <person name="Salamov A."/>
            <person name="Carpenter M.L."/>
            <person name="Signorovitch A.Y."/>
            <person name="Moreno M.A."/>
            <person name="Kamm K."/>
            <person name="Grimwood J."/>
            <person name="Schmutz J."/>
            <person name="Shapiro H."/>
            <person name="Grigoriev I.V."/>
            <person name="Buss L.W."/>
            <person name="Schierwater B."/>
            <person name="Dellaporta S.L."/>
            <person name="Rokhsar D.S."/>
        </authorList>
    </citation>
    <scope>NUCLEOTIDE SEQUENCE [LARGE SCALE GENOMIC DNA]</scope>
    <source>
        <strain evidence="18 19">Grell-BS-1999</strain>
    </source>
</reference>
<dbReference type="FunCoup" id="B3RS34">
    <property type="interactions" value="1178"/>
</dbReference>
<dbReference type="eggNOG" id="KOG2277">
    <property type="taxonomic scope" value="Eukaryota"/>
</dbReference>
<dbReference type="InterPro" id="IPR043519">
    <property type="entry name" value="NT_sf"/>
</dbReference>
<dbReference type="KEGG" id="tad:TRIADDRAFT_54458"/>
<dbReference type="InterPro" id="IPR002058">
    <property type="entry name" value="PAP_assoc"/>
</dbReference>
<dbReference type="GO" id="GO:0046872">
    <property type="term" value="F:metal ion binding"/>
    <property type="evidence" value="ECO:0007669"/>
    <property type="project" value="UniProtKB-KW"/>
</dbReference>
<dbReference type="PANTHER" id="PTHR12271:SF127">
    <property type="entry name" value="SPECKLE TARGETED PIP5K1A-REGULATED POLY(A) POLYMERASE"/>
    <property type="match status" value="1"/>
</dbReference>
<gene>
    <name evidence="18" type="ORF">TRIADDRAFT_54458</name>
</gene>
<evidence type="ECO:0000256" key="16">
    <source>
        <dbReference type="PROSITE-ProRule" id="PRU00176"/>
    </source>
</evidence>
<evidence type="ECO:0000259" key="17">
    <source>
        <dbReference type="PROSITE" id="PS50102"/>
    </source>
</evidence>
<dbReference type="GO" id="GO:0031123">
    <property type="term" value="P:RNA 3'-end processing"/>
    <property type="evidence" value="ECO:0000318"/>
    <property type="project" value="GO_Central"/>
</dbReference>
<dbReference type="GO" id="GO:0050265">
    <property type="term" value="F:RNA uridylyltransferase activity"/>
    <property type="evidence" value="ECO:0007669"/>
    <property type="project" value="UniProtKB-EC"/>
</dbReference>
<dbReference type="OrthoDB" id="2274644at2759"/>
<dbReference type="PANTHER" id="PTHR12271">
    <property type="entry name" value="POLY A POLYMERASE CID PAP -RELATED"/>
    <property type="match status" value="1"/>
</dbReference>
<evidence type="ECO:0000256" key="7">
    <source>
        <dbReference type="ARBA" id="ARBA00022723"/>
    </source>
</evidence>
<dbReference type="InterPro" id="IPR000504">
    <property type="entry name" value="RRM_dom"/>
</dbReference>
<proteinExistence type="predicted"/>
<dbReference type="SUPFAM" id="SSF81631">
    <property type="entry name" value="PAP/OAS1 substrate-binding domain"/>
    <property type="match status" value="1"/>
</dbReference>
<dbReference type="STRING" id="10228.B3RS34"/>
<dbReference type="Gene3D" id="3.30.460.10">
    <property type="entry name" value="Beta Polymerase, domain 2"/>
    <property type="match status" value="1"/>
</dbReference>
<dbReference type="Gene3D" id="1.10.1410.10">
    <property type="match status" value="1"/>
</dbReference>
<evidence type="ECO:0000256" key="12">
    <source>
        <dbReference type="ARBA" id="ARBA00033036"/>
    </source>
</evidence>
<dbReference type="OMA" id="QDWAMQG"/>
<dbReference type="Proteomes" id="UP000009022">
    <property type="component" value="Unassembled WGS sequence"/>
</dbReference>
<comment type="function">
    <text evidence="13">Poly(A) polymerase that creates the 3'-poly(A) tail of specific pre-mRNAs. Localizes to nuclear speckles together with PIP5K1A and mediates polyadenylation of a select set of mRNAs, such as HMOX1. In addition to polyadenylation, it is also required for the 3'-end cleavage of pre-mRNAs: binds to the 3'UTR of targeted pre-mRNAs and promotes the recruitment and assembly of the CPSF complex on the 3'UTR of pre-mRNAs. In addition to adenylyltransferase activity, also has uridylyltransferase activity. However, the ATP ratio is higher than UTP in cells, suggesting that it functions primarily as a poly(A) polymerase. Acts as a specific terminal uridylyltransferase for U6 snRNA in vitro: responsible for a controlled elongation reaction that results in the restoration of the four 3'-terminal UMP-residues found in newly transcribed U6 snRNA. Not involved in replication-dependent histone mRNA degradation.</text>
</comment>
<evidence type="ECO:0000313" key="18">
    <source>
        <dbReference type="EMBL" id="EDV26984.1"/>
    </source>
</evidence>
<evidence type="ECO:0000256" key="5">
    <source>
        <dbReference type="ARBA" id="ARBA00022679"/>
    </source>
</evidence>
<keyword evidence="5" id="KW-0808">Transferase</keyword>
<keyword evidence="6" id="KW-0548">Nucleotidyltransferase</keyword>
<evidence type="ECO:0000256" key="14">
    <source>
        <dbReference type="ARBA" id="ARBA00046411"/>
    </source>
</evidence>
<evidence type="ECO:0000256" key="4">
    <source>
        <dbReference type="ARBA" id="ARBA00021679"/>
    </source>
</evidence>
<dbReference type="GO" id="GO:0003723">
    <property type="term" value="F:RNA binding"/>
    <property type="evidence" value="ECO:0007669"/>
    <property type="project" value="UniProtKB-UniRule"/>
</dbReference>
<dbReference type="HOGENOM" id="CLU_344952_0_0_1"/>
<sequence>MASVCEICGVKLESESSKAAHYQGRKHRRLAQEIRRRQEVAKRSIFVRNFNQCTDLADEFRSFFGKYGEIVAVHSDKEKVVLLKDIRIISIVFKSLPVFAIIEFLKEESAKEVLRISQSLPEFHGRKLVIKERTADIIKGNVQKKSKEQKKVKKSLQQLSNELLERLQIDDSDTLEQQLISVMQQRELTDNDNRLRRLVCDLLQQCFVELDESVKIVPFGSAVNGFGQASGDLDIAMIMDENAITDKGFCETSTDINIEDEKVTIRRPWSTFSVVAKFIKECIPGCLDVIALSNAREPVIKFKYNECSLCCDLTINNRLGIANSQLLQEYSKLDPRVKPLVFTIRTWAYCRGITLNSGGQFTSYSLILMIIYFLQCTKPSVLPSLQTLFREQNRLILTFSYVWLISVMTGIWDCSFLSCKNATTVFKTVSIEATPSLLHKFFCFYATLFDYDQCVISVKNGLPVTFDEIVRDIAGNDVLVKAMKNFKTTPICVQDPLLLNHNTTQNVNKDGLHRFQREARVAMNNCIKILTAQSAAKDSFSRANITLKELFSPAKYKDLLAKNSFVLSVVDNFNYLSDALSDTSRLLECEDKASKQYLLTVINYFYLLKRLKVELDVDCIYNREIIKYLRHSLLTDSANGTTISVIVTEIEKLFDSKNLTCIDSCVSQPDCRDEDILVHPPAKKAKVEYEEKVIVERKFPRLFAHCKANRNTWTGRRQKRRLQERLTTSEAYFKEQPHEETVDDEKNFDIHAKEDEVDKSDGIKCLNEKEASLFSFTVMVESRQKDTMEIIAQFDLMEWESVQSFQSFYAYIKKLLQLNC</sequence>
<dbReference type="Pfam" id="PF03828">
    <property type="entry name" value="PAP_assoc"/>
    <property type="match status" value="1"/>
</dbReference>